<evidence type="ECO:0000313" key="2">
    <source>
        <dbReference type="Proteomes" id="UP000594262"/>
    </source>
</evidence>
<protein>
    <submittedName>
        <fullName evidence="1">Uncharacterized protein</fullName>
    </submittedName>
</protein>
<accession>A0A7M6DKT4</accession>
<sequence>MVAMDKLRSLGALSILLVSLFITNTYEASIRNDLLLASMPNKRSDDCRSSCTNDKYLCLNNPAIQNFSDKFICLEQHRICSKKCNLGKRDMLPLSSMQNKMAADSKQISMDEASLDKIIMNNDVTRPNNRNTFLRQAYERMPKELLVDLLMNNERQRQA</sequence>
<dbReference type="AlphaFoldDB" id="A0A7M6DKT4"/>
<dbReference type="EnsemblMetazoa" id="CLYHEMT014296.1">
    <property type="protein sequence ID" value="CLYHEMP014296.1"/>
    <property type="gene ID" value="CLYHEMG014296"/>
</dbReference>
<reference evidence="1" key="1">
    <citation type="submission" date="2021-01" db="UniProtKB">
        <authorList>
            <consortium name="EnsemblMetazoa"/>
        </authorList>
    </citation>
    <scope>IDENTIFICATION</scope>
</reference>
<proteinExistence type="predicted"/>
<keyword evidence="2" id="KW-1185">Reference proteome</keyword>
<organism evidence="1 2">
    <name type="scientific">Clytia hemisphaerica</name>
    <dbReference type="NCBI Taxonomy" id="252671"/>
    <lineage>
        <taxon>Eukaryota</taxon>
        <taxon>Metazoa</taxon>
        <taxon>Cnidaria</taxon>
        <taxon>Hydrozoa</taxon>
        <taxon>Hydroidolina</taxon>
        <taxon>Leptothecata</taxon>
        <taxon>Obeliida</taxon>
        <taxon>Clytiidae</taxon>
        <taxon>Clytia</taxon>
    </lineage>
</organism>
<evidence type="ECO:0000313" key="1">
    <source>
        <dbReference type="EnsemblMetazoa" id="CLYHEMP014296.1"/>
    </source>
</evidence>
<dbReference type="Proteomes" id="UP000594262">
    <property type="component" value="Unplaced"/>
</dbReference>
<name>A0A7M6DKT4_9CNID</name>